<accession>A0A7X0TTK5</accession>
<dbReference type="GO" id="GO:0046872">
    <property type="term" value="F:metal ion binding"/>
    <property type="evidence" value="ECO:0007669"/>
    <property type="project" value="UniProtKB-KW"/>
</dbReference>
<dbReference type="GO" id="GO:0052911">
    <property type="term" value="F:23S rRNA (guanine(745)-N(1))-methyltransferase activity"/>
    <property type="evidence" value="ECO:0007669"/>
    <property type="project" value="UniProtKB-EC"/>
</dbReference>
<feature type="binding site" evidence="2">
    <location>
        <position position="184"/>
    </location>
    <ligand>
        <name>S-adenosyl-L-methionine</name>
        <dbReference type="ChEBI" id="CHEBI:59789"/>
    </ligand>
</feature>
<name>A0A7X0TTK5_9GAMM</name>
<dbReference type="EMBL" id="JACHHU010000011">
    <property type="protein sequence ID" value="MBB6543180.1"/>
    <property type="molecule type" value="Genomic_DNA"/>
</dbReference>
<dbReference type="PANTHER" id="PTHR43460">
    <property type="entry name" value="METHYLTRANSFERASE"/>
    <property type="match status" value="1"/>
</dbReference>
<feature type="domain" description="Methyltransferase" evidence="3">
    <location>
        <begin position="89"/>
        <end position="204"/>
    </location>
</feature>
<dbReference type="Pfam" id="PF21302">
    <property type="entry name" value="Zn_ribbon_RlmA"/>
    <property type="match status" value="1"/>
</dbReference>
<feature type="binding site" evidence="1">
    <location>
        <position position="25"/>
    </location>
    <ligand>
        <name>Zn(2+)</name>
        <dbReference type="ChEBI" id="CHEBI:29105"/>
    </ligand>
</feature>
<dbReference type="AlphaFoldDB" id="A0A7X0TTK5"/>
<dbReference type="PANTHER" id="PTHR43460:SF1">
    <property type="entry name" value="METHYLTRANSFERASE TYPE 11 DOMAIN-CONTAINING PROTEIN"/>
    <property type="match status" value="1"/>
</dbReference>
<keyword evidence="5" id="KW-0489">Methyltransferase</keyword>
<keyword evidence="2" id="KW-0949">S-adenosyl-L-methionine</keyword>
<dbReference type="NCBIfam" id="NF008300">
    <property type="entry name" value="PRK11088.1"/>
    <property type="match status" value="1"/>
</dbReference>
<keyword evidence="5" id="KW-0808">Transferase</keyword>
<proteinExistence type="predicted"/>
<feature type="binding site" evidence="2">
    <location>
        <begin position="99"/>
        <end position="100"/>
    </location>
    <ligand>
        <name>S-adenosyl-L-methionine</name>
        <dbReference type="ChEBI" id="CHEBI:59789"/>
    </ligand>
</feature>
<feature type="binding site" evidence="1">
    <location>
        <position position="12"/>
    </location>
    <ligand>
        <name>Zn(2+)</name>
        <dbReference type="ChEBI" id="CHEBI:29105"/>
    </ligand>
</feature>
<evidence type="ECO:0000313" key="6">
    <source>
        <dbReference type="Proteomes" id="UP000537141"/>
    </source>
</evidence>
<evidence type="ECO:0000259" key="3">
    <source>
        <dbReference type="Pfam" id="PF13847"/>
    </source>
</evidence>
<sequence>MNNLAHYLCPICQNELVIDGSIYRCCDNHCFDQAKEGYVNLLPVQLKHSKQPGDNKAMVNARRDFLAKGYYQPLVKLLVDLQQQYAINATNILDAGCGEGYYTHQHVTSFNNVYGVDIAKEAIKKAAKKHKNAQFSVATLSHLPFADGFFHWIISVYAPILEQEFSRVLADQGYLITVTPGKRHLYELKEIIYQSAKEHNDEKEVIQSLSLIHEQRLSYPMVLKTADDLLNLLSMTPFAFKASSEAVTVLSQQTQFNCQADFIIRLYQKN</sequence>
<dbReference type="InterPro" id="IPR052939">
    <property type="entry name" value="23S_rRNA_MeTrnsfrase_RlmA"/>
</dbReference>
<dbReference type="CDD" id="cd02440">
    <property type="entry name" value="AdoMet_MTases"/>
    <property type="match status" value="1"/>
</dbReference>
<dbReference type="EC" id="2.1.1.187" evidence="5"/>
<keyword evidence="6" id="KW-1185">Reference proteome</keyword>
<evidence type="ECO:0000256" key="1">
    <source>
        <dbReference type="PIRSR" id="PIRSR018249-1"/>
    </source>
</evidence>
<dbReference type="InterPro" id="IPR016718">
    <property type="entry name" value="rRNA_m1G-MeTrfase_A_prd"/>
</dbReference>
<dbReference type="Proteomes" id="UP000537141">
    <property type="component" value="Unassembled WGS sequence"/>
</dbReference>
<dbReference type="InterPro" id="IPR029063">
    <property type="entry name" value="SAM-dependent_MTases_sf"/>
</dbReference>
<dbReference type="InterPro" id="IPR025714">
    <property type="entry name" value="Methyltranfer_dom"/>
</dbReference>
<dbReference type="RefSeq" id="WP_184423976.1">
    <property type="nucleotide sequence ID" value="NZ_AP027362.1"/>
</dbReference>
<evidence type="ECO:0000256" key="2">
    <source>
        <dbReference type="PIRSR" id="PIRSR018249-2"/>
    </source>
</evidence>
<feature type="binding site" evidence="1">
    <location>
        <position position="29"/>
    </location>
    <ligand>
        <name>Zn(2+)</name>
        <dbReference type="ChEBI" id="CHEBI:29105"/>
    </ligand>
</feature>
<reference evidence="5 6" key="1">
    <citation type="submission" date="2020-08" db="EMBL/GenBank/DDBJ databases">
        <title>Genomic Encyclopedia of Type Strains, Phase IV (KMG-IV): sequencing the most valuable type-strain genomes for metagenomic binning, comparative biology and taxonomic classification.</title>
        <authorList>
            <person name="Goeker M."/>
        </authorList>
    </citation>
    <scope>NUCLEOTIDE SEQUENCE [LARGE SCALE GENOMIC DNA]</scope>
    <source>
        <strain evidence="5 6">DSM 26287</strain>
    </source>
</reference>
<feature type="binding site" evidence="1">
    <location>
        <position position="9"/>
    </location>
    <ligand>
        <name>Zn(2+)</name>
        <dbReference type="ChEBI" id="CHEBI:29105"/>
    </ligand>
</feature>
<dbReference type="Gene3D" id="3.40.50.150">
    <property type="entry name" value="Vaccinia Virus protein VP39"/>
    <property type="match status" value="1"/>
</dbReference>
<evidence type="ECO:0000259" key="4">
    <source>
        <dbReference type="Pfam" id="PF21302"/>
    </source>
</evidence>
<dbReference type="SUPFAM" id="SSF53335">
    <property type="entry name" value="S-adenosyl-L-methionine-dependent methyltransferases"/>
    <property type="match status" value="1"/>
</dbReference>
<dbReference type="InterPro" id="IPR048647">
    <property type="entry name" value="RlmA_N"/>
</dbReference>
<dbReference type="PIRSF" id="PIRSF018249">
    <property type="entry name" value="MyrA_prd"/>
    <property type="match status" value="1"/>
</dbReference>
<gene>
    <name evidence="5" type="ORF">HNQ55_001687</name>
</gene>
<keyword evidence="1" id="KW-0479">Metal-binding</keyword>
<feature type="binding site" evidence="2">
    <location>
        <position position="71"/>
    </location>
    <ligand>
        <name>S-adenosyl-L-methionine</name>
        <dbReference type="ChEBI" id="CHEBI:59789"/>
    </ligand>
</feature>
<comment type="caution">
    <text evidence="5">The sequence shown here is derived from an EMBL/GenBank/DDBJ whole genome shotgun (WGS) entry which is preliminary data.</text>
</comment>
<organism evidence="5 6">
    <name type="scientific">Thalassotalea piscium</name>
    <dbReference type="NCBI Taxonomy" id="1230533"/>
    <lineage>
        <taxon>Bacteria</taxon>
        <taxon>Pseudomonadati</taxon>
        <taxon>Pseudomonadota</taxon>
        <taxon>Gammaproteobacteria</taxon>
        <taxon>Alteromonadales</taxon>
        <taxon>Colwelliaceae</taxon>
        <taxon>Thalassotalea</taxon>
    </lineage>
</organism>
<keyword evidence="1" id="KW-0862">Zinc</keyword>
<protein>
    <submittedName>
        <fullName evidence="5">23S rRNA (Guanine745-N1)-methyltransferase</fullName>
        <ecNumber evidence="5">2.1.1.187</ecNumber>
    </submittedName>
</protein>
<evidence type="ECO:0000313" key="5">
    <source>
        <dbReference type="EMBL" id="MBB6543180.1"/>
    </source>
</evidence>
<dbReference type="Pfam" id="PF13847">
    <property type="entry name" value="Methyltransf_31"/>
    <property type="match status" value="1"/>
</dbReference>
<feature type="domain" description="23S rRNA (guanine(745)-N(1))-methyltransferase N-terminal" evidence="4">
    <location>
        <begin position="7"/>
        <end position="50"/>
    </location>
</feature>